<evidence type="ECO:0000256" key="1">
    <source>
        <dbReference type="ARBA" id="ARBA00022741"/>
    </source>
</evidence>
<dbReference type="PANTHER" id="PTHR45639:SF3">
    <property type="entry name" value="HYPOXIA UP-REGULATED PROTEIN 1"/>
    <property type="match status" value="1"/>
</dbReference>
<dbReference type="InterPro" id="IPR013126">
    <property type="entry name" value="Hsp_70_fam"/>
</dbReference>
<dbReference type="SUPFAM" id="SSF53067">
    <property type="entry name" value="Actin-like ATPase domain"/>
    <property type="match status" value="2"/>
</dbReference>
<dbReference type="STRING" id="5762.D2V3N4"/>
<dbReference type="KEGG" id="ngr:NAEGRDRAFT_63429"/>
<dbReference type="Gene3D" id="3.90.640.10">
    <property type="entry name" value="Actin, Chain A, domain 4"/>
    <property type="match status" value="1"/>
</dbReference>
<dbReference type="Pfam" id="PF00012">
    <property type="entry name" value="HSP70"/>
    <property type="match status" value="1"/>
</dbReference>
<keyword evidence="4" id="KW-0732">Signal</keyword>
<dbReference type="Proteomes" id="UP000006671">
    <property type="component" value="Unassembled WGS sequence"/>
</dbReference>
<dbReference type="EMBL" id="GG738850">
    <property type="protein sequence ID" value="EFC48802.1"/>
    <property type="molecule type" value="Genomic_DNA"/>
</dbReference>
<keyword evidence="6" id="KW-1185">Reference proteome</keyword>
<sequence>MKTIQPAVLIFLFFILSLVLHSHQASVGIHFTHEFISIATIKHDMFFRITTNGHDRVDTSIAIMENGEIMFGEQANLQHSNRVDQIRFLLEHKFDELPTDFIDDYPSKIIQDHSGNPIVELKFNNGSTELLDPIEAFSILVFEKLKESSEEFLKETVERMIISIPSQLSKQQRRKILDLAPKDLQVDLVDEESLAIKGYDLIPEENSKILIMNWNSYELQVGVWDFSNEKLKKLLEKSDPRIGWNEFDSLFERYWPGGIDLKIDPKQLRCKLAKKQPVQIFDHETDLSNSKLLKEITLEEYIEVSSPLLDIFKQDLHKIMESYPPSQIDHIILFNSTCSFPTISSIIEHQFGKNILHSIDDPILIGATKLSQFQNGNHFHAPSTDYSNKHSHDEL</sequence>
<dbReference type="VEuPathDB" id="AmoebaDB:NAEGRDRAFT_63429"/>
<feature type="chain" id="PRO_5003037811" evidence="4">
    <location>
        <begin position="26"/>
        <end position="395"/>
    </location>
</feature>
<dbReference type="GO" id="GO:0140662">
    <property type="term" value="F:ATP-dependent protein folding chaperone"/>
    <property type="evidence" value="ECO:0007669"/>
    <property type="project" value="InterPro"/>
</dbReference>
<evidence type="ECO:0000313" key="5">
    <source>
        <dbReference type="EMBL" id="EFC48802.1"/>
    </source>
</evidence>
<evidence type="ECO:0000256" key="2">
    <source>
        <dbReference type="ARBA" id="ARBA00022840"/>
    </source>
</evidence>
<dbReference type="GO" id="GO:0005524">
    <property type="term" value="F:ATP binding"/>
    <property type="evidence" value="ECO:0007669"/>
    <property type="project" value="UniProtKB-KW"/>
</dbReference>
<organism evidence="6">
    <name type="scientific">Naegleria gruberi</name>
    <name type="common">Amoeba</name>
    <dbReference type="NCBI Taxonomy" id="5762"/>
    <lineage>
        <taxon>Eukaryota</taxon>
        <taxon>Discoba</taxon>
        <taxon>Heterolobosea</taxon>
        <taxon>Tetramitia</taxon>
        <taxon>Eutetramitia</taxon>
        <taxon>Vahlkampfiidae</taxon>
        <taxon>Naegleria</taxon>
    </lineage>
</organism>
<evidence type="ECO:0000256" key="4">
    <source>
        <dbReference type="SAM" id="SignalP"/>
    </source>
</evidence>
<protein>
    <submittedName>
        <fullName evidence="5">Predicted protein</fullName>
    </submittedName>
</protein>
<dbReference type="GO" id="GO:0034663">
    <property type="term" value="C:endoplasmic reticulum chaperone complex"/>
    <property type="evidence" value="ECO:0007669"/>
    <property type="project" value="TreeGrafter"/>
</dbReference>
<dbReference type="RefSeq" id="XP_002681546.1">
    <property type="nucleotide sequence ID" value="XM_002681500.1"/>
</dbReference>
<dbReference type="GeneID" id="8852388"/>
<dbReference type="eggNOG" id="KOG0100">
    <property type="taxonomic scope" value="Eukaryota"/>
</dbReference>
<dbReference type="InParanoid" id="D2V3N4"/>
<feature type="signal peptide" evidence="4">
    <location>
        <begin position="1"/>
        <end position="25"/>
    </location>
</feature>
<proteinExistence type="predicted"/>
<keyword evidence="1" id="KW-0547">Nucleotide-binding</keyword>
<reference evidence="5 6" key="1">
    <citation type="journal article" date="2010" name="Cell">
        <title>The genome of Naegleria gruberi illuminates early eukaryotic versatility.</title>
        <authorList>
            <person name="Fritz-Laylin L.K."/>
            <person name="Prochnik S.E."/>
            <person name="Ginger M.L."/>
            <person name="Dacks J.B."/>
            <person name="Carpenter M.L."/>
            <person name="Field M.C."/>
            <person name="Kuo A."/>
            <person name="Paredez A."/>
            <person name="Chapman J."/>
            <person name="Pham J."/>
            <person name="Shu S."/>
            <person name="Neupane R."/>
            <person name="Cipriano M."/>
            <person name="Mancuso J."/>
            <person name="Tu H."/>
            <person name="Salamov A."/>
            <person name="Lindquist E."/>
            <person name="Shapiro H."/>
            <person name="Lucas S."/>
            <person name="Grigoriev I.V."/>
            <person name="Cande W.Z."/>
            <person name="Fulton C."/>
            <person name="Rokhsar D.S."/>
            <person name="Dawson S.C."/>
        </authorList>
    </citation>
    <scope>NUCLEOTIDE SEQUENCE [LARGE SCALE GENOMIC DNA]</scope>
    <source>
        <strain evidence="5 6">NEG-M</strain>
    </source>
</reference>
<dbReference type="GO" id="GO:0030968">
    <property type="term" value="P:endoplasmic reticulum unfolded protein response"/>
    <property type="evidence" value="ECO:0007669"/>
    <property type="project" value="TreeGrafter"/>
</dbReference>
<evidence type="ECO:0000256" key="3">
    <source>
        <dbReference type="ARBA" id="ARBA00023186"/>
    </source>
</evidence>
<evidence type="ECO:0000313" key="6">
    <source>
        <dbReference type="Proteomes" id="UP000006671"/>
    </source>
</evidence>
<accession>D2V3N4</accession>
<dbReference type="PANTHER" id="PTHR45639">
    <property type="entry name" value="HSC70CB, ISOFORM G-RELATED"/>
    <property type="match status" value="1"/>
</dbReference>
<dbReference type="Gene3D" id="3.30.420.40">
    <property type="match status" value="2"/>
</dbReference>
<keyword evidence="3" id="KW-0143">Chaperone</keyword>
<dbReference type="InterPro" id="IPR043129">
    <property type="entry name" value="ATPase_NBD"/>
</dbReference>
<gene>
    <name evidence="5" type="ORF">NAEGRDRAFT_63429</name>
</gene>
<keyword evidence="2" id="KW-0067">ATP-binding</keyword>
<name>D2V3N4_NAEGR</name>
<dbReference type="AlphaFoldDB" id="D2V3N4"/>